<dbReference type="STRING" id="3055.A8HVR4"/>
<name>A8HVR4_CHLRE</name>
<keyword evidence="2" id="KW-1185">Reference proteome</keyword>
<dbReference type="EMBL" id="CM008967">
    <property type="protein sequence ID" value="PNW82070.1"/>
    <property type="molecule type" value="Genomic_DNA"/>
</dbReference>
<dbReference type="GeneID" id="5721810"/>
<reference evidence="1 2" key="1">
    <citation type="journal article" date="2007" name="Science">
        <title>The Chlamydomonas genome reveals the evolution of key animal and plant functions.</title>
        <authorList>
            <person name="Merchant S.S."/>
            <person name="Prochnik S.E."/>
            <person name="Vallon O."/>
            <person name="Harris E.H."/>
            <person name="Karpowicz S.J."/>
            <person name="Witman G.B."/>
            <person name="Terry A."/>
            <person name="Salamov A."/>
            <person name="Fritz-Laylin L.K."/>
            <person name="Marechal-Drouard L."/>
            <person name="Marshall W.F."/>
            <person name="Qu L.H."/>
            <person name="Nelson D.R."/>
            <person name="Sanderfoot A.A."/>
            <person name="Spalding M.H."/>
            <person name="Kapitonov V.V."/>
            <person name="Ren Q."/>
            <person name="Ferris P."/>
            <person name="Lindquist E."/>
            <person name="Shapiro H."/>
            <person name="Lucas S.M."/>
            <person name="Grimwood J."/>
            <person name="Schmutz J."/>
            <person name="Cardol P."/>
            <person name="Cerutti H."/>
            <person name="Chanfreau G."/>
            <person name="Chen C.L."/>
            <person name="Cognat V."/>
            <person name="Croft M.T."/>
            <person name="Dent R."/>
            <person name="Dutcher S."/>
            <person name="Fernandez E."/>
            <person name="Fukuzawa H."/>
            <person name="Gonzalez-Ballester D."/>
            <person name="Gonzalez-Halphen D."/>
            <person name="Hallmann A."/>
            <person name="Hanikenne M."/>
            <person name="Hippler M."/>
            <person name="Inwood W."/>
            <person name="Jabbari K."/>
            <person name="Kalanon M."/>
            <person name="Kuras R."/>
            <person name="Lefebvre P.A."/>
            <person name="Lemaire S.D."/>
            <person name="Lobanov A.V."/>
            <person name="Lohr M."/>
            <person name="Manuell A."/>
            <person name="Meier I."/>
            <person name="Mets L."/>
            <person name="Mittag M."/>
            <person name="Mittelmeier T."/>
            <person name="Moroney J.V."/>
            <person name="Moseley J."/>
            <person name="Napoli C."/>
            <person name="Nedelcu A.M."/>
            <person name="Niyogi K."/>
            <person name="Novoselov S.V."/>
            <person name="Paulsen I.T."/>
            <person name="Pazour G."/>
            <person name="Purton S."/>
            <person name="Ral J.P."/>
            <person name="Riano-Pachon D.M."/>
            <person name="Riekhof W."/>
            <person name="Rymarquis L."/>
            <person name="Schroda M."/>
            <person name="Stern D."/>
            <person name="Umen J."/>
            <person name="Willows R."/>
            <person name="Wilson N."/>
            <person name="Zimmer S.L."/>
            <person name="Allmer J."/>
            <person name="Balk J."/>
            <person name="Bisova K."/>
            <person name="Chen C.J."/>
            <person name="Elias M."/>
            <person name="Gendler K."/>
            <person name="Hauser C."/>
            <person name="Lamb M.R."/>
            <person name="Ledford H."/>
            <person name="Long J.C."/>
            <person name="Minagawa J."/>
            <person name="Page M.D."/>
            <person name="Pan J."/>
            <person name="Pootakham W."/>
            <person name="Roje S."/>
            <person name="Rose A."/>
            <person name="Stahlberg E."/>
            <person name="Terauchi A.M."/>
            <person name="Yang P."/>
            <person name="Ball S."/>
            <person name="Bowler C."/>
            <person name="Dieckmann C.L."/>
            <person name="Gladyshev V.N."/>
            <person name="Green P."/>
            <person name="Jorgensen R."/>
            <person name="Mayfield S."/>
            <person name="Mueller-Roeber B."/>
            <person name="Rajamani S."/>
            <person name="Sayre R.T."/>
            <person name="Brokstein P."/>
            <person name="Dubchak I."/>
            <person name="Goodstein D."/>
            <person name="Hornick L."/>
            <person name="Huang Y.W."/>
            <person name="Jhaveri J."/>
            <person name="Luo Y."/>
            <person name="Martinez D."/>
            <person name="Ngau W.C."/>
            <person name="Otillar B."/>
            <person name="Poliakov A."/>
            <person name="Porter A."/>
            <person name="Szajkowski L."/>
            <person name="Werner G."/>
            <person name="Zhou K."/>
            <person name="Grigoriev I.V."/>
            <person name="Rokhsar D.S."/>
            <person name="Grossman A.R."/>
        </authorList>
    </citation>
    <scope>NUCLEOTIDE SEQUENCE [LARGE SCALE GENOMIC DNA]</scope>
    <source>
        <strain evidence="2">CC-503</strain>
    </source>
</reference>
<dbReference type="ProMEX" id="A8HVR4"/>
<sequence>MLRVHTIPFSAVSRTSSSARPVVIGRQQIKAAPVAVRRSSFRCWAASPETPAGAPAEEFQGLLPDEDAEVPGNYFDAMDPKTKLGKAVRAAVDELNHLNAMELENLQKADSLLKKLGLKSSIFQVPEGQKAEESQ</sequence>
<dbReference type="Proteomes" id="UP000006906">
    <property type="component" value="Chromosome 6"/>
</dbReference>
<dbReference type="Gramene" id="PNW82070">
    <property type="protein sequence ID" value="PNW82070"/>
    <property type="gene ID" value="CHLRE_06g272500v5"/>
</dbReference>
<evidence type="ECO:0000313" key="2">
    <source>
        <dbReference type="Proteomes" id="UP000006906"/>
    </source>
</evidence>
<evidence type="ECO:0000313" key="1">
    <source>
        <dbReference type="EMBL" id="PNW82070.1"/>
    </source>
</evidence>
<dbReference type="RefSeq" id="XP_001696478.1">
    <property type="nucleotide sequence ID" value="XM_001696426.2"/>
</dbReference>
<dbReference type="HOGENOM" id="CLU_1888705_0_0_1"/>
<dbReference type="AlphaFoldDB" id="A8HVR4"/>
<accession>A8HVR4</accession>
<proteinExistence type="predicted"/>
<gene>
    <name evidence="1" type="ORF">CHLRE_06g272500v5</name>
</gene>
<dbReference type="KEGG" id="cre:CHLRE_06g272500v5"/>
<dbReference type="PaxDb" id="3055-EDP08455"/>
<dbReference type="InParanoid" id="A8HVR4"/>
<protein>
    <submittedName>
        <fullName evidence="1">Uncharacterized protein</fullName>
    </submittedName>
</protein>
<dbReference type="OrthoDB" id="513924at2759"/>
<organism evidence="1 2">
    <name type="scientific">Chlamydomonas reinhardtii</name>
    <name type="common">Chlamydomonas smithii</name>
    <dbReference type="NCBI Taxonomy" id="3055"/>
    <lineage>
        <taxon>Eukaryota</taxon>
        <taxon>Viridiplantae</taxon>
        <taxon>Chlorophyta</taxon>
        <taxon>core chlorophytes</taxon>
        <taxon>Chlorophyceae</taxon>
        <taxon>CS clade</taxon>
        <taxon>Chlamydomonadales</taxon>
        <taxon>Chlamydomonadaceae</taxon>
        <taxon>Chlamydomonas</taxon>
    </lineage>
</organism>